<dbReference type="InterPro" id="IPR050469">
    <property type="entry name" value="Diguanylate_Cyclase"/>
</dbReference>
<dbReference type="Gene3D" id="3.30.70.270">
    <property type="match status" value="1"/>
</dbReference>
<dbReference type="FunFam" id="3.30.70.270:FF:000001">
    <property type="entry name" value="Diguanylate cyclase domain protein"/>
    <property type="match status" value="1"/>
</dbReference>
<evidence type="ECO:0000313" key="6">
    <source>
        <dbReference type="EMBL" id="TWI45460.1"/>
    </source>
</evidence>
<evidence type="ECO:0000256" key="2">
    <source>
        <dbReference type="ARBA" id="ARBA00034247"/>
    </source>
</evidence>
<feature type="transmembrane region" description="Helical" evidence="3">
    <location>
        <begin position="324"/>
        <end position="346"/>
    </location>
</feature>
<accession>A0A562PMN5</accession>
<gene>
    <name evidence="5" type="ORF">GO485_18525</name>
    <name evidence="6" type="ORF">IP92_03840</name>
</gene>
<evidence type="ECO:0000313" key="5">
    <source>
        <dbReference type="EMBL" id="QGZ40866.1"/>
    </source>
</evidence>
<dbReference type="Proteomes" id="UP000315112">
    <property type="component" value="Unassembled WGS sequence"/>
</dbReference>
<dbReference type="PANTHER" id="PTHR45138">
    <property type="entry name" value="REGULATORY COMPONENTS OF SENSORY TRANSDUCTION SYSTEM"/>
    <property type="match status" value="1"/>
</dbReference>
<reference evidence="5 8" key="3">
    <citation type="submission" date="2019-12" db="EMBL/GenBank/DDBJ databases">
        <title>Draft Genome Sequences of Six Type Strains of the Genus Massilia.</title>
        <authorList>
            <person name="Miess H."/>
            <person name="Frediansyah A."/>
            <person name="Goeker M."/>
            <person name="Gross H."/>
        </authorList>
    </citation>
    <scope>NUCLEOTIDE SEQUENCE [LARGE SCALE GENOMIC DNA]</scope>
    <source>
        <strain evidence="5 8">DSM 26639</strain>
    </source>
</reference>
<reference evidence="6" key="2">
    <citation type="submission" date="2019-07" db="EMBL/GenBank/DDBJ databases">
        <authorList>
            <person name="Whitman W."/>
            <person name="Huntemann M."/>
            <person name="Clum A."/>
            <person name="Pillay M."/>
            <person name="Palaniappan K."/>
            <person name="Varghese N."/>
            <person name="Mikhailova N."/>
            <person name="Stamatis D."/>
            <person name="Reddy T."/>
            <person name="Daum C."/>
            <person name="Shapiro N."/>
            <person name="Ivanova N."/>
            <person name="Kyrpides N."/>
            <person name="Woyke T."/>
        </authorList>
    </citation>
    <scope>NUCLEOTIDE SEQUENCE</scope>
    <source>
        <strain evidence="6">CGMCC 1.10685</strain>
    </source>
</reference>
<dbReference type="GO" id="GO:0043709">
    <property type="term" value="P:cell adhesion involved in single-species biofilm formation"/>
    <property type="evidence" value="ECO:0007669"/>
    <property type="project" value="TreeGrafter"/>
</dbReference>
<dbReference type="Gene3D" id="3.30.450.20">
    <property type="entry name" value="PAS domain"/>
    <property type="match status" value="2"/>
</dbReference>
<dbReference type="InterPro" id="IPR000160">
    <property type="entry name" value="GGDEF_dom"/>
</dbReference>
<evidence type="ECO:0000313" key="7">
    <source>
        <dbReference type="Proteomes" id="UP000315112"/>
    </source>
</evidence>
<dbReference type="GO" id="GO:0052621">
    <property type="term" value="F:diguanylate cyclase activity"/>
    <property type="evidence" value="ECO:0007669"/>
    <property type="project" value="UniProtKB-EC"/>
</dbReference>
<dbReference type="SMART" id="SM00267">
    <property type="entry name" value="GGDEF"/>
    <property type="match status" value="1"/>
</dbReference>
<dbReference type="Pfam" id="PF00990">
    <property type="entry name" value="GGDEF"/>
    <property type="match status" value="1"/>
</dbReference>
<dbReference type="SUPFAM" id="SSF103190">
    <property type="entry name" value="Sensory domain-like"/>
    <property type="match status" value="1"/>
</dbReference>
<dbReference type="EC" id="2.7.7.65" evidence="1"/>
<dbReference type="PROSITE" id="PS50887">
    <property type="entry name" value="GGDEF"/>
    <property type="match status" value="1"/>
</dbReference>
<evidence type="ECO:0000259" key="4">
    <source>
        <dbReference type="PROSITE" id="PS50887"/>
    </source>
</evidence>
<protein>
    <recommendedName>
        <fullName evidence="1">diguanylate cyclase</fullName>
        <ecNumber evidence="1">2.7.7.65</ecNumber>
    </recommendedName>
</protein>
<dbReference type="InterPro" id="IPR029151">
    <property type="entry name" value="Sensor-like_sf"/>
</dbReference>
<keyword evidence="3" id="KW-0812">Transmembrane</keyword>
<keyword evidence="8" id="KW-1185">Reference proteome</keyword>
<comment type="catalytic activity">
    <reaction evidence="2">
        <text>2 GTP = 3',3'-c-di-GMP + 2 diphosphate</text>
        <dbReference type="Rhea" id="RHEA:24898"/>
        <dbReference type="ChEBI" id="CHEBI:33019"/>
        <dbReference type="ChEBI" id="CHEBI:37565"/>
        <dbReference type="ChEBI" id="CHEBI:58805"/>
        <dbReference type="EC" id="2.7.7.65"/>
    </reaction>
</comment>
<dbReference type="AlphaFoldDB" id="A0A562PMN5"/>
<dbReference type="CDD" id="cd01949">
    <property type="entry name" value="GGDEF"/>
    <property type="match status" value="1"/>
</dbReference>
<dbReference type="Proteomes" id="UP000437862">
    <property type="component" value="Chromosome"/>
</dbReference>
<evidence type="ECO:0000256" key="1">
    <source>
        <dbReference type="ARBA" id="ARBA00012528"/>
    </source>
</evidence>
<reference evidence="6 7" key="1">
    <citation type="journal article" date="2015" name="Stand. Genomic Sci.">
        <title>Genomic Encyclopedia of Bacterial and Archaeal Type Strains, Phase III: the genomes of soil and plant-associated and newly described type strains.</title>
        <authorList>
            <person name="Whitman W.B."/>
            <person name="Woyke T."/>
            <person name="Klenk H.P."/>
            <person name="Zhou Y."/>
            <person name="Lilburn T.G."/>
            <person name="Beck B.J."/>
            <person name="De Vos P."/>
            <person name="Vandamme P."/>
            <person name="Eisen J.A."/>
            <person name="Garrity G."/>
            <person name="Hugenholtz P."/>
            <person name="Kyrpides N.C."/>
        </authorList>
    </citation>
    <scope>NUCLEOTIDE SEQUENCE [LARGE SCALE GENOMIC DNA]</scope>
    <source>
        <strain evidence="6 7">CGMCC 1.10685</strain>
    </source>
</reference>
<sequence>MALSYTGSAHVALSQTTPMKITGHPIALAWHQYRHRIALACAILAGGALAGWGVYAVSYERQLVRVERASGPRLDRFATVLFAPPARYTYLPHLLANFRTLREALEQPSDPELVRKANVYLNRLQHSTGATALYLLDPQGTAIASSNWQSKGSFVGKNYAFRPYYTRALEEGGAHFYAMGVTSRTPGFFLSQLVKVAGTDEVLGVAVVKVDLTMPSITDGSGEILVTDSGGVAFLSSRKDWQYRPLNELGAREGASVERTRQYEGVLRAPLNLHIEQQLESGAAIVALDENGRTDRFFMARRPVPETDWHVNVLLPLEDIETTALRLAVITAISIVLVATSLMYLWEFRLWLRERERSRTALENAHGALARQHEELKALSEELRVQSFTDSLTGLFNRRYFMESAERMLGTARRHGEPLALMVVDADHFKRINDEHGHPAGDEVLRVLARVLLEETRDGDVVARYGGEEFIVALPRTGETAALAVAERMRERIVLQKVVVPGGTLSVTVSIGVAVAPRGAAHVEELIRRADAALYEAKRAGRNRVQAADLQDSLLTG</sequence>
<keyword evidence="3" id="KW-0472">Membrane</keyword>
<dbReference type="InterPro" id="IPR029787">
    <property type="entry name" value="Nucleotide_cyclase"/>
</dbReference>
<feature type="transmembrane region" description="Helical" evidence="3">
    <location>
        <begin position="37"/>
        <end position="57"/>
    </location>
</feature>
<name>A0A562PMN5_9BURK</name>
<dbReference type="GO" id="GO:1902201">
    <property type="term" value="P:negative regulation of bacterial-type flagellum-dependent cell motility"/>
    <property type="evidence" value="ECO:0007669"/>
    <property type="project" value="TreeGrafter"/>
</dbReference>
<dbReference type="GO" id="GO:0005886">
    <property type="term" value="C:plasma membrane"/>
    <property type="evidence" value="ECO:0007669"/>
    <property type="project" value="TreeGrafter"/>
</dbReference>
<evidence type="ECO:0000313" key="8">
    <source>
        <dbReference type="Proteomes" id="UP000437862"/>
    </source>
</evidence>
<dbReference type="EMBL" id="VLKW01000007">
    <property type="protein sequence ID" value="TWI45460.1"/>
    <property type="molecule type" value="Genomic_DNA"/>
</dbReference>
<organism evidence="6 7">
    <name type="scientific">Pseudoduganella flava</name>
    <dbReference type="NCBI Taxonomy" id="871742"/>
    <lineage>
        <taxon>Bacteria</taxon>
        <taxon>Pseudomonadati</taxon>
        <taxon>Pseudomonadota</taxon>
        <taxon>Betaproteobacteria</taxon>
        <taxon>Burkholderiales</taxon>
        <taxon>Oxalobacteraceae</taxon>
        <taxon>Telluria group</taxon>
        <taxon>Pseudoduganella</taxon>
    </lineage>
</organism>
<dbReference type="NCBIfam" id="TIGR00254">
    <property type="entry name" value="GGDEF"/>
    <property type="match status" value="1"/>
</dbReference>
<dbReference type="SUPFAM" id="SSF55073">
    <property type="entry name" value="Nucleotide cyclase"/>
    <property type="match status" value="1"/>
</dbReference>
<keyword evidence="3" id="KW-1133">Transmembrane helix</keyword>
<dbReference type="InterPro" id="IPR043128">
    <property type="entry name" value="Rev_trsase/Diguanyl_cyclase"/>
</dbReference>
<proteinExistence type="predicted"/>
<dbReference type="PANTHER" id="PTHR45138:SF9">
    <property type="entry name" value="DIGUANYLATE CYCLASE DGCM-RELATED"/>
    <property type="match status" value="1"/>
</dbReference>
<evidence type="ECO:0000256" key="3">
    <source>
        <dbReference type="SAM" id="Phobius"/>
    </source>
</evidence>
<feature type="domain" description="GGDEF" evidence="4">
    <location>
        <begin position="417"/>
        <end position="550"/>
    </location>
</feature>
<dbReference type="EMBL" id="CP046904">
    <property type="protein sequence ID" value="QGZ40866.1"/>
    <property type="molecule type" value="Genomic_DNA"/>
</dbReference>